<accession>A0ABS9KJT1</accession>
<proteinExistence type="predicted"/>
<dbReference type="PANTHER" id="PTHR33546">
    <property type="entry name" value="LARGE, MULTIFUNCTIONAL SECRETED PROTEIN-RELATED"/>
    <property type="match status" value="1"/>
</dbReference>
<dbReference type="NCBIfam" id="TIGR02603">
    <property type="entry name" value="CxxCH_TIGR02603"/>
    <property type="match status" value="1"/>
</dbReference>
<reference evidence="6" key="1">
    <citation type="submission" date="2022-01" db="EMBL/GenBank/DDBJ databases">
        <authorList>
            <person name="Wang Y."/>
        </authorList>
    </citation>
    <scope>NUCLEOTIDE SEQUENCE</scope>
    <source>
        <strain evidence="6">WB101</strain>
    </source>
</reference>
<protein>
    <submittedName>
        <fullName evidence="6">C-type cytochrome</fullName>
    </submittedName>
</protein>
<dbReference type="Gene3D" id="2.120.10.30">
    <property type="entry name" value="TolB, C-terminal domain"/>
    <property type="match status" value="1"/>
</dbReference>
<dbReference type="InterPro" id="IPR011989">
    <property type="entry name" value="ARM-like"/>
</dbReference>
<evidence type="ECO:0000256" key="1">
    <source>
        <dbReference type="ARBA" id="ARBA00022617"/>
    </source>
</evidence>
<dbReference type="InterPro" id="IPR013427">
    <property type="entry name" value="Haem-bd_dom_put"/>
</dbReference>
<dbReference type="InterPro" id="IPR009056">
    <property type="entry name" value="Cyt_c-like_dom"/>
</dbReference>
<evidence type="ECO:0000256" key="2">
    <source>
        <dbReference type="ARBA" id="ARBA00022723"/>
    </source>
</evidence>
<dbReference type="RefSeq" id="WP_237856662.1">
    <property type="nucleotide sequence ID" value="NZ_JAKLWS010000082.1"/>
</dbReference>
<sequence>YTHGFRNIYDVAIDPYMNIFTRGNTNDGKNWNVRFSHHIQTGQYGYTTLFMNFTEEIIPALVDVGGGSGAGALYMDDDRWPAQYNHVPLMADWGRNILFMHHVNPANGSFEQEEQEFVELPQITDLDIDASGTLYMSAWDGAGFRGDSARGYIVRAVPEGFEVSDFPNLQNVSLEELGQYLQSESAKARQYAQYELLQRPAADAAEVAWQIASNNQVPLDIRVAGIFTYSQIAGENGIDNLVELTGDDTVQEFALRALADRKEYVDKVPAEPFLTALNDSSDRVKIAAIVGLGRMGRPEATQALLDIPIPPSFESPAPRTEGPHASPNPAIIPAHVAVKALVDIGDTEQILDAVESEQNELALWALRYIHQQQVPERLITIYQDSDDAEFRNQILHNLARIYHQEAPYDGSWWWSTRPDNHGPYYRAIEWGATPLIRDFLLNVWRQSSVEEEQLFAHLNSKYRLEISEFGVTESPEEPVVEEQEVDFEELASREGQVGEASIEDVMLALESLSEDREVNEERGRELFVELACSACHSIDPQETPKGPYLGQIGGIMTRDQIAEAILEPNASISQGFATVQIQTEDGVSYIGFVTEESADELVIRNIAGQATTIEQASITSRKELESSIMPAGLVNSLSYDDFTTLVNYLAGQVE</sequence>
<keyword evidence="1 4" id="KW-0349">Heme</keyword>
<dbReference type="InterPro" id="IPR011042">
    <property type="entry name" value="6-blade_b-propeller_TolB-like"/>
</dbReference>
<reference evidence="6" key="2">
    <citation type="submission" date="2024-05" db="EMBL/GenBank/DDBJ databases">
        <title>Rhodohalobacter halophilus gen. nov., sp. nov., a moderately halophilic member of the family Balneolaceae.</title>
        <authorList>
            <person name="Xia J."/>
        </authorList>
    </citation>
    <scope>NUCLEOTIDE SEQUENCE</scope>
    <source>
        <strain evidence="6">WB101</strain>
    </source>
</reference>
<keyword evidence="3 4" id="KW-0408">Iron</keyword>
<dbReference type="Pfam" id="PF13646">
    <property type="entry name" value="HEAT_2"/>
    <property type="match status" value="1"/>
</dbReference>
<evidence type="ECO:0000256" key="4">
    <source>
        <dbReference type="PROSITE-ProRule" id="PRU00433"/>
    </source>
</evidence>
<dbReference type="PROSITE" id="PS51007">
    <property type="entry name" value="CYTC"/>
    <property type="match status" value="1"/>
</dbReference>
<dbReference type="SUPFAM" id="SSF48371">
    <property type="entry name" value="ARM repeat"/>
    <property type="match status" value="1"/>
</dbReference>
<evidence type="ECO:0000313" key="6">
    <source>
        <dbReference type="EMBL" id="MCG2591110.1"/>
    </source>
</evidence>
<dbReference type="Proteomes" id="UP001165366">
    <property type="component" value="Unassembled WGS sequence"/>
</dbReference>
<organism evidence="6 7">
    <name type="scientific">Rhodohalobacter sulfatireducens</name>
    <dbReference type="NCBI Taxonomy" id="2911366"/>
    <lineage>
        <taxon>Bacteria</taxon>
        <taxon>Pseudomonadati</taxon>
        <taxon>Balneolota</taxon>
        <taxon>Balneolia</taxon>
        <taxon>Balneolales</taxon>
        <taxon>Balneolaceae</taxon>
        <taxon>Rhodohalobacter</taxon>
    </lineage>
</organism>
<dbReference type="EMBL" id="JAKLWS010000082">
    <property type="protein sequence ID" value="MCG2591110.1"/>
    <property type="molecule type" value="Genomic_DNA"/>
</dbReference>
<feature type="domain" description="Cytochrome c" evidence="5">
    <location>
        <begin position="518"/>
        <end position="653"/>
    </location>
</feature>
<dbReference type="Pfam" id="PF00034">
    <property type="entry name" value="Cytochrom_C"/>
    <property type="match status" value="1"/>
</dbReference>
<feature type="non-terminal residue" evidence="6">
    <location>
        <position position="1"/>
    </location>
</feature>
<dbReference type="SUPFAM" id="SSF46626">
    <property type="entry name" value="Cytochrome c"/>
    <property type="match status" value="1"/>
</dbReference>
<name>A0ABS9KJT1_9BACT</name>
<gene>
    <name evidence="6" type="ORF">L6773_21260</name>
</gene>
<dbReference type="InterPro" id="IPR036909">
    <property type="entry name" value="Cyt_c-like_dom_sf"/>
</dbReference>
<evidence type="ECO:0000259" key="5">
    <source>
        <dbReference type="PROSITE" id="PS51007"/>
    </source>
</evidence>
<keyword evidence="2 4" id="KW-0479">Metal-binding</keyword>
<dbReference type="Gene3D" id="1.10.760.10">
    <property type="entry name" value="Cytochrome c-like domain"/>
    <property type="match status" value="1"/>
</dbReference>
<dbReference type="Gene3D" id="1.25.10.10">
    <property type="entry name" value="Leucine-rich Repeat Variant"/>
    <property type="match status" value="1"/>
</dbReference>
<comment type="caution">
    <text evidence="6">The sequence shown here is derived from an EMBL/GenBank/DDBJ whole genome shotgun (WGS) entry which is preliminary data.</text>
</comment>
<evidence type="ECO:0000313" key="7">
    <source>
        <dbReference type="Proteomes" id="UP001165366"/>
    </source>
</evidence>
<dbReference type="InterPro" id="IPR016024">
    <property type="entry name" value="ARM-type_fold"/>
</dbReference>
<keyword evidence="7" id="KW-1185">Reference proteome</keyword>
<evidence type="ECO:0000256" key="3">
    <source>
        <dbReference type="ARBA" id="ARBA00023004"/>
    </source>
</evidence>
<dbReference type="PANTHER" id="PTHR33546:SF1">
    <property type="entry name" value="LARGE, MULTIFUNCTIONAL SECRETED PROTEIN"/>
    <property type="match status" value="1"/>
</dbReference>